<dbReference type="RefSeq" id="WP_144812426.1">
    <property type="nucleotide sequence ID" value="NZ_VLKP01000003.1"/>
</dbReference>
<dbReference type="Proteomes" id="UP000316471">
    <property type="component" value="Unassembled WGS sequence"/>
</dbReference>
<feature type="domain" description="DUF2249" evidence="1">
    <location>
        <begin position="4"/>
        <end position="69"/>
    </location>
</feature>
<dbReference type="InterPro" id="IPR036868">
    <property type="entry name" value="TusA-like_sf"/>
</dbReference>
<dbReference type="OrthoDB" id="9961023at2"/>
<comment type="caution">
    <text evidence="2">The sequence shown here is derived from an EMBL/GenBank/DDBJ whole genome shotgun (WGS) entry which is preliminary data.</text>
</comment>
<dbReference type="Pfam" id="PF10006">
    <property type="entry name" value="DUF2249"/>
    <property type="match status" value="1"/>
</dbReference>
<proteinExistence type="predicted"/>
<name>A0A562LY07_9GAMM</name>
<dbReference type="InterPro" id="IPR018720">
    <property type="entry name" value="DUF2249"/>
</dbReference>
<dbReference type="GO" id="GO:0016740">
    <property type="term" value="F:transferase activity"/>
    <property type="evidence" value="ECO:0007669"/>
    <property type="project" value="UniProtKB-KW"/>
</dbReference>
<reference evidence="2 3" key="1">
    <citation type="journal article" date="2015" name="Stand. Genomic Sci.">
        <title>Genomic Encyclopedia of Bacterial and Archaeal Type Strains, Phase III: the genomes of soil and plant-associated and newly described type strains.</title>
        <authorList>
            <person name="Whitman W.B."/>
            <person name="Woyke T."/>
            <person name="Klenk H.P."/>
            <person name="Zhou Y."/>
            <person name="Lilburn T.G."/>
            <person name="Beck B.J."/>
            <person name="De Vos P."/>
            <person name="Vandamme P."/>
            <person name="Eisen J.A."/>
            <person name="Garrity G."/>
            <person name="Hugenholtz P."/>
            <person name="Kyrpides N.C."/>
        </authorList>
    </citation>
    <scope>NUCLEOTIDE SEQUENCE [LARGE SCALE GENOMIC DNA]</scope>
    <source>
        <strain evidence="2 3">CGMCC 1.10136</strain>
    </source>
</reference>
<sequence>MNCLDFRGLTAPEPLLQALAAADALGPGQSVEVLTPLLPTPLLDALAARGLAWRAESAPDGGVRVAIQRPAAADGQALD</sequence>
<dbReference type="AlphaFoldDB" id="A0A562LY07"/>
<keyword evidence="3" id="KW-1185">Reference proteome</keyword>
<keyword evidence="2" id="KW-0808">Transferase</keyword>
<dbReference type="EMBL" id="VLKP01000003">
    <property type="protein sequence ID" value="TWI12496.1"/>
    <property type="molecule type" value="Genomic_DNA"/>
</dbReference>
<accession>A0A562LY07</accession>
<evidence type="ECO:0000313" key="2">
    <source>
        <dbReference type="EMBL" id="TWI12496.1"/>
    </source>
</evidence>
<protein>
    <submittedName>
        <fullName evidence="2">TusA-related sulfurtransferase</fullName>
    </submittedName>
</protein>
<organism evidence="2 3">
    <name type="scientific">Aerolutibacter ruishenii</name>
    <dbReference type="NCBI Taxonomy" id="686800"/>
    <lineage>
        <taxon>Bacteria</taxon>
        <taxon>Pseudomonadati</taxon>
        <taxon>Pseudomonadota</taxon>
        <taxon>Gammaproteobacteria</taxon>
        <taxon>Lysobacterales</taxon>
        <taxon>Lysobacteraceae</taxon>
        <taxon>Aerolutibacter</taxon>
    </lineage>
</organism>
<evidence type="ECO:0000259" key="1">
    <source>
        <dbReference type="Pfam" id="PF10006"/>
    </source>
</evidence>
<dbReference type="SUPFAM" id="SSF64307">
    <property type="entry name" value="SirA-like"/>
    <property type="match status" value="1"/>
</dbReference>
<evidence type="ECO:0000313" key="3">
    <source>
        <dbReference type="Proteomes" id="UP000316471"/>
    </source>
</evidence>
<gene>
    <name evidence="2" type="ORF">IP93_00837</name>
</gene>